<evidence type="ECO:0000313" key="4">
    <source>
        <dbReference type="EMBL" id="KZZ97480.1"/>
    </source>
</evidence>
<dbReference type="PANTHER" id="PTHR12598">
    <property type="entry name" value="COPPER HOMEOSTASIS PROTEIN CUTC"/>
    <property type="match status" value="1"/>
</dbReference>
<comment type="caution">
    <text evidence="4">The sequence shown here is derived from an EMBL/GenBank/DDBJ whole genome shotgun (WGS) entry which is preliminary data.</text>
</comment>
<dbReference type="EMBL" id="AZGY01000006">
    <property type="protein sequence ID" value="KZZ97480.1"/>
    <property type="molecule type" value="Genomic_DNA"/>
</dbReference>
<protein>
    <recommendedName>
        <fullName evidence="2">Copper homeostasis protein cutC homolog</fullName>
    </recommendedName>
</protein>
<evidence type="ECO:0000256" key="2">
    <source>
        <dbReference type="ARBA" id="ARBA00019014"/>
    </source>
</evidence>
<name>A0A166PKY7_9HYPO</name>
<dbReference type="Gene3D" id="3.20.20.380">
    <property type="entry name" value="Copper homeostasis (CutC) domain"/>
    <property type="match status" value="1"/>
</dbReference>
<dbReference type="STRING" id="1081109.A0A166PKY7"/>
<dbReference type="AlphaFoldDB" id="A0A166PKY7"/>
<dbReference type="Proteomes" id="UP000078544">
    <property type="component" value="Unassembled WGS sequence"/>
</dbReference>
<dbReference type="SUPFAM" id="SSF110395">
    <property type="entry name" value="CutC-like"/>
    <property type="match status" value="1"/>
</dbReference>
<reference evidence="4 5" key="1">
    <citation type="journal article" date="2016" name="Genome Biol. Evol.">
        <title>Divergent and convergent evolution of fungal pathogenicity.</title>
        <authorList>
            <person name="Shang Y."/>
            <person name="Xiao G."/>
            <person name="Zheng P."/>
            <person name="Cen K."/>
            <person name="Zhan S."/>
            <person name="Wang C."/>
        </authorList>
    </citation>
    <scope>NUCLEOTIDE SEQUENCE [LARGE SCALE GENOMIC DNA]</scope>
    <source>
        <strain evidence="4 5">RCEF 2490</strain>
    </source>
</reference>
<evidence type="ECO:0000256" key="3">
    <source>
        <dbReference type="SAM" id="MobiDB-lite"/>
    </source>
</evidence>
<organism evidence="4 5">
    <name type="scientific">Moelleriella libera RCEF 2490</name>
    <dbReference type="NCBI Taxonomy" id="1081109"/>
    <lineage>
        <taxon>Eukaryota</taxon>
        <taxon>Fungi</taxon>
        <taxon>Dikarya</taxon>
        <taxon>Ascomycota</taxon>
        <taxon>Pezizomycotina</taxon>
        <taxon>Sordariomycetes</taxon>
        <taxon>Hypocreomycetidae</taxon>
        <taxon>Hypocreales</taxon>
        <taxon>Clavicipitaceae</taxon>
        <taxon>Moelleriella</taxon>
    </lineage>
</organism>
<dbReference type="Pfam" id="PF03932">
    <property type="entry name" value="CutC"/>
    <property type="match status" value="2"/>
</dbReference>
<accession>A0A166PKY7</accession>
<gene>
    <name evidence="4" type="ORF">AAL_03444</name>
</gene>
<evidence type="ECO:0000256" key="1">
    <source>
        <dbReference type="ARBA" id="ARBA00007768"/>
    </source>
</evidence>
<feature type="region of interest" description="Disordered" evidence="3">
    <location>
        <begin position="1"/>
        <end position="24"/>
    </location>
</feature>
<dbReference type="PANTHER" id="PTHR12598:SF0">
    <property type="entry name" value="COPPER HOMEOSTASIS PROTEIN CUTC HOMOLOG"/>
    <property type="match status" value="1"/>
</dbReference>
<feature type="compositionally biased region" description="Low complexity" evidence="3">
    <location>
        <begin position="102"/>
        <end position="111"/>
    </location>
</feature>
<dbReference type="InterPro" id="IPR036822">
    <property type="entry name" value="CutC-like_dom_sf"/>
</dbReference>
<comment type="similarity">
    <text evidence="1">Belongs to the CutC family.</text>
</comment>
<feature type="region of interest" description="Disordered" evidence="3">
    <location>
        <begin position="69"/>
        <end position="112"/>
    </location>
</feature>
<sequence length="320" mass="32995">MTQSALRSSVDGSSSSSSSSKASTAIPLEVAVFSASAALRAQALGAARVELNAPNSYALGGTTPPLSELSLLRDESSSPSSSSTLKIPVRIMIRPRGPPPSSSSSSSSSSPAAAQDFVYTADEFQRMKTSIRRFKASGLLVASAHTPPPPPPSSPHSGDGFVFGILRAAAGPGGNDDVVGIDEHRCRELVALASPYPCVFHRAFDQIASRENAQLLADLGFAGVLTSGGLGNCVDNKASVGRLLEATTSSSSSSSGLEVIVGGGLRRDNIQVMAEQVRMSSLSTCGSGRAALHTAALNSSSRHHEEIDEDELSAMVAQLR</sequence>
<keyword evidence="5" id="KW-1185">Reference proteome</keyword>
<evidence type="ECO:0000313" key="5">
    <source>
        <dbReference type="Proteomes" id="UP000078544"/>
    </source>
</evidence>
<proteinExistence type="inferred from homology"/>
<dbReference type="InterPro" id="IPR005627">
    <property type="entry name" value="CutC-like"/>
</dbReference>
<dbReference type="GO" id="GO:0005507">
    <property type="term" value="F:copper ion binding"/>
    <property type="evidence" value="ECO:0007669"/>
    <property type="project" value="TreeGrafter"/>
</dbReference>
<dbReference type="OrthoDB" id="7392499at2759"/>